<organism evidence="1 2">
    <name type="scientific">Ricinus communis</name>
    <name type="common">Castor bean</name>
    <dbReference type="NCBI Taxonomy" id="3988"/>
    <lineage>
        <taxon>Eukaryota</taxon>
        <taxon>Viridiplantae</taxon>
        <taxon>Streptophyta</taxon>
        <taxon>Embryophyta</taxon>
        <taxon>Tracheophyta</taxon>
        <taxon>Spermatophyta</taxon>
        <taxon>Magnoliopsida</taxon>
        <taxon>eudicotyledons</taxon>
        <taxon>Gunneridae</taxon>
        <taxon>Pentapetalae</taxon>
        <taxon>rosids</taxon>
        <taxon>fabids</taxon>
        <taxon>Malpighiales</taxon>
        <taxon>Euphorbiaceae</taxon>
        <taxon>Acalyphoideae</taxon>
        <taxon>Acalypheae</taxon>
        <taxon>Ricinus</taxon>
    </lineage>
</organism>
<dbReference type="AlphaFoldDB" id="B9T9F6"/>
<proteinExistence type="predicted"/>
<dbReference type="InParanoid" id="B9T9F6"/>
<dbReference type="EMBL" id="EQ975358">
    <property type="protein sequence ID" value="EEF27505.1"/>
    <property type="molecule type" value="Genomic_DNA"/>
</dbReference>
<reference evidence="2" key="1">
    <citation type="journal article" date="2010" name="Nat. Biotechnol.">
        <title>Draft genome sequence of the oilseed species Ricinus communis.</title>
        <authorList>
            <person name="Chan A.P."/>
            <person name="Crabtree J."/>
            <person name="Zhao Q."/>
            <person name="Lorenzi H."/>
            <person name="Orvis J."/>
            <person name="Puiu D."/>
            <person name="Melake-Berhan A."/>
            <person name="Jones K.M."/>
            <person name="Redman J."/>
            <person name="Chen G."/>
            <person name="Cahoon E.B."/>
            <person name="Gedil M."/>
            <person name="Stanke M."/>
            <person name="Haas B.J."/>
            <person name="Wortman J.R."/>
            <person name="Fraser-Liggett C.M."/>
            <person name="Ravel J."/>
            <person name="Rabinowicz P.D."/>
        </authorList>
    </citation>
    <scope>NUCLEOTIDE SEQUENCE [LARGE SCALE GENOMIC DNA]</scope>
    <source>
        <strain evidence="2">cv. Hale</strain>
    </source>
</reference>
<accession>B9T9F6</accession>
<evidence type="ECO:0000313" key="2">
    <source>
        <dbReference type="Proteomes" id="UP000008311"/>
    </source>
</evidence>
<name>B9T9F6_RICCO</name>
<dbReference type="Proteomes" id="UP000008311">
    <property type="component" value="Unassembled WGS sequence"/>
</dbReference>
<gene>
    <name evidence="1" type="ORF">RCOM_0051310</name>
</gene>
<protein>
    <submittedName>
        <fullName evidence="1">Uncharacterized protein</fullName>
    </submittedName>
</protein>
<evidence type="ECO:0000313" key="1">
    <source>
        <dbReference type="EMBL" id="EEF27505.1"/>
    </source>
</evidence>
<sequence length="92" mass="10151">MPRLERSSSRLPVVRDNRADPVLTGNALVSLVTKHYAPPCDRRDRAQSSRSHRAQSRFVGSTVLQTCWADLVTHTLSAVNSTKSKFSASSQV</sequence>
<keyword evidence="2" id="KW-1185">Reference proteome</keyword>